<sequence length="103" mass="11617">MPRWTPAQVVVEDVPEEILNQPPNQGGRPEGAKDKVKTGKRNRSRQTEKAKTVTKAAEWHVASAEMNIEVTFQKFFEEYAGGPAGDRRYFKSQLIAKIDEITS</sequence>
<evidence type="ECO:0000313" key="2">
    <source>
        <dbReference type="EMBL" id="SEQ90853.1"/>
    </source>
</evidence>
<dbReference type="AlphaFoldDB" id="A0A1H9JVU2"/>
<organism evidence="2 3">
    <name type="scientific">Thalassovita taeanensis</name>
    <dbReference type="NCBI Taxonomy" id="657014"/>
    <lineage>
        <taxon>Bacteria</taxon>
        <taxon>Pseudomonadati</taxon>
        <taxon>Pseudomonadota</taxon>
        <taxon>Alphaproteobacteria</taxon>
        <taxon>Rhodobacterales</taxon>
        <taxon>Roseobacteraceae</taxon>
        <taxon>Thalassovita</taxon>
    </lineage>
</organism>
<dbReference type="Proteomes" id="UP000198634">
    <property type="component" value="Unassembled WGS sequence"/>
</dbReference>
<name>A0A1H9JVU2_9RHOB</name>
<dbReference type="EMBL" id="FOEP01000016">
    <property type="protein sequence ID" value="SEQ90853.1"/>
    <property type="molecule type" value="Genomic_DNA"/>
</dbReference>
<dbReference type="RefSeq" id="WP_090270994.1">
    <property type="nucleotide sequence ID" value="NZ_FOEP01000016.1"/>
</dbReference>
<protein>
    <submittedName>
        <fullName evidence="2">Uncharacterized protein</fullName>
    </submittedName>
</protein>
<gene>
    <name evidence="2" type="ORF">SAMN04488092_11649</name>
</gene>
<evidence type="ECO:0000313" key="3">
    <source>
        <dbReference type="Proteomes" id="UP000198634"/>
    </source>
</evidence>
<evidence type="ECO:0000256" key="1">
    <source>
        <dbReference type="SAM" id="MobiDB-lite"/>
    </source>
</evidence>
<dbReference type="STRING" id="657014.SAMN04488092_11649"/>
<accession>A0A1H9JVU2</accession>
<proteinExistence type="predicted"/>
<feature type="region of interest" description="Disordered" evidence="1">
    <location>
        <begin position="1"/>
        <end position="53"/>
    </location>
</feature>
<keyword evidence="3" id="KW-1185">Reference proteome</keyword>
<reference evidence="2 3" key="1">
    <citation type="submission" date="2016-10" db="EMBL/GenBank/DDBJ databases">
        <authorList>
            <person name="de Groot N.N."/>
        </authorList>
    </citation>
    <scope>NUCLEOTIDE SEQUENCE [LARGE SCALE GENOMIC DNA]</scope>
    <source>
        <strain evidence="2 3">DSM 22007</strain>
    </source>
</reference>